<feature type="domain" description="Retroviral polymerase SH3-like" evidence="2">
    <location>
        <begin position="281"/>
        <end position="338"/>
    </location>
</feature>
<protein>
    <submittedName>
        <fullName evidence="3">Uncharacterized protein</fullName>
    </submittedName>
</protein>
<reference evidence="3" key="1">
    <citation type="journal article" date="2019" name="Science">
        <title>Mutation of a bHLH transcription factor allowed almond domestication.</title>
        <authorList>
            <person name="Sanchez-Perez R."/>
            <person name="Pavan S."/>
            <person name="Mazzeo R."/>
            <person name="Moldovan C."/>
            <person name="Aiese Cigliano R."/>
            <person name="Del Cueto J."/>
            <person name="Ricciardi F."/>
            <person name="Lotti C."/>
            <person name="Ricciardi L."/>
            <person name="Dicenta F."/>
            <person name="Lopez-Marques R.L."/>
            <person name="Lindberg Moller B."/>
        </authorList>
    </citation>
    <scope>NUCLEOTIDE SEQUENCE</scope>
</reference>
<accession>A0A5H2XYF3</accession>
<evidence type="ECO:0000313" key="3">
    <source>
        <dbReference type="EMBL" id="BBN68771.1"/>
    </source>
</evidence>
<dbReference type="PANTHER" id="PTHR42648">
    <property type="entry name" value="TRANSPOSASE, PUTATIVE-RELATED"/>
    <property type="match status" value="1"/>
</dbReference>
<dbReference type="InterPro" id="IPR025724">
    <property type="entry name" value="GAG-pre-integrase_dom"/>
</dbReference>
<sequence length="375" mass="42870">FVTPGLVLVVPSLDFNLLSVVQITHALFCTVTFWPNCCIFQDILTRKIVGYGTRKGKLYFLDLATIGETRISQTFKTSGDSTEKNQNFIWLWHRRLGHASFGYLKKLFPSWFRKLSDFNFKCDVCELAKSHRVSFPLSMNKSTVPFAIVHSDVWGPAPISTSSSARWFVTFIDDCTHTQFHAIIEILRADNRGEFKLMELNINEHNGVAERKNRHLLEVARASLFDAQMPHSFWGEAVCSAAYLINRVPSSVLNFQTPLQALRQFCPLHSTPNLEPRVFGCVTFVHLYTHQRDKLEPQALKCVFIGNAQHQKGHRCYHPPTQKLYITLDVVFREEEMYFSGGVQAQASPDTVDDQLDLEGFITLESLCHPTVRMH</sequence>
<dbReference type="Gene3D" id="3.30.420.10">
    <property type="entry name" value="Ribonuclease H-like superfamily/Ribonuclease H"/>
    <property type="match status" value="1"/>
</dbReference>
<dbReference type="InterPro" id="IPR012337">
    <property type="entry name" value="RNaseH-like_sf"/>
</dbReference>
<dbReference type="PANTHER" id="PTHR42648:SF22">
    <property type="entry name" value="REVERSE TRANSCRIPTASE TY1_COPIA-TYPE DOMAIN-CONTAINING PROTEIN"/>
    <property type="match status" value="1"/>
</dbReference>
<dbReference type="InterPro" id="IPR036397">
    <property type="entry name" value="RNaseH_sf"/>
</dbReference>
<gene>
    <name evidence="3" type="ORF">Prudu_569S000200</name>
</gene>
<organism evidence="3">
    <name type="scientific">Prunus dulcis</name>
    <name type="common">Almond</name>
    <name type="synonym">Amygdalus dulcis</name>
    <dbReference type="NCBI Taxonomy" id="3755"/>
    <lineage>
        <taxon>Eukaryota</taxon>
        <taxon>Viridiplantae</taxon>
        <taxon>Streptophyta</taxon>
        <taxon>Embryophyta</taxon>
        <taxon>Tracheophyta</taxon>
        <taxon>Spermatophyta</taxon>
        <taxon>Magnoliopsida</taxon>
        <taxon>eudicotyledons</taxon>
        <taxon>Gunneridae</taxon>
        <taxon>Pentapetalae</taxon>
        <taxon>rosids</taxon>
        <taxon>fabids</taxon>
        <taxon>Rosales</taxon>
        <taxon>Rosaceae</taxon>
        <taxon>Amygdaloideae</taxon>
        <taxon>Amygdaleae</taxon>
        <taxon>Prunus</taxon>
    </lineage>
</organism>
<dbReference type="Pfam" id="PF13976">
    <property type="entry name" value="gag_pre-integrs"/>
    <property type="match status" value="1"/>
</dbReference>
<dbReference type="SUPFAM" id="SSF53098">
    <property type="entry name" value="Ribonuclease H-like"/>
    <property type="match status" value="1"/>
</dbReference>
<proteinExistence type="predicted"/>
<dbReference type="InterPro" id="IPR039537">
    <property type="entry name" value="Retrotran_Ty1/copia-like"/>
</dbReference>
<evidence type="ECO:0000259" key="1">
    <source>
        <dbReference type="Pfam" id="PF13976"/>
    </source>
</evidence>
<feature type="domain" description="GAG-pre-integrase" evidence="1">
    <location>
        <begin position="58"/>
        <end position="130"/>
    </location>
</feature>
<dbReference type="EMBL" id="AP020906">
    <property type="protein sequence ID" value="BBN68771.1"/>
    <property type="molecule type" value="Genomic_DNA"/>
</dbReference>
<dbReference type="InterPro" id="IPR057670">
    <property type="entry name" value="SH3_retrovirus"/>
</dbReference>
<evidence type="ECO:0000259" key="2">
    <source>
        <dbReference type="Pfam" id="PF25597"/>
    </source>
</evidence>
<feature type="non-terminal residue" evidence="3">
    <location>
        <position position="1"/>
    </location>
</feature>
<dbReference type="Pfam" id="PF25597">
    <property type="entry name" value="SH3_retrovirus"/>
    <property type="match status" value="1"/>
</dbReference>
<dbReference type="AlphaFoldDB" id="A0A5H2XYF3"/>
<name>A0A5H2XYF3_PRUDU</name>
<feature type="non-terminal residue" evidence="3">
    <location>
        <position position="375"/>
    </location>
</feature>
<dbReference type="GO" id="GO:0003676">
    <property type="term" value="F:nucleic acid binding"/>
    <property type="evidence" value="ECO:0007669"/>
    <property type="project" value="InterPro"/>
</dbReference>